<feature type="region of interest" description="Disordered" evidence="1">
    <location>
        <begin position="52"/>
        <end position="83"/>
    </location>
</feature>
<dbReference type="EMBL" id="MU006570">
    <property type="protein sequence ID" value="KAF2748130.1"/>
    <property type="molecule type" value="Genomic_DNA"/>
</dbReference>
<sequence>MGDKADIIRSLQASLRNAENTFGPESRQYMTCKSILDEYTATTAFEAMRIGQSGRSDHNGAASNHTSGRGKQPEEGAMQMDSQ</sequence>
<gene>
    <name evidence="2" type="ORF">M011DRAFT_32469</name>
</gene>
<organism evidence="2 3">
    <name type="scientific">Sporormia fimetaria CBS 119925</name>
    <dbReference type="NCBI Taxonomy" id="1340428"/>
    <lineage>
        <taxon>Eukaryota</taxon>
        <taxon>Fungi</taxon>
        <taxon>Dikarya</taxon>
        <taxon>Ascomycota</taxon>
        <taxon>Pezizomycotina</taxon>
        <taxon>Dothideomycetes</taxon>
        <taxon>Pleosporomycetidae</taxon>
        <taxon>Pleosporales</taxon>
        <taxon>Sporormiaceae</taxon>
        <taxon>Sporormia</taxon>
    </lineage>
</organism>
<reference evidence="2" key="1">
    <citation type="journal article" date="2020" name="Stud. Mycol.">
        <title>101 Dothideomycetes genomes: a test case for predicting lifestyles and emergence of pathogens.</title>
        <authorList>
            <person name="Haridas S."/>
            <person name="Albert R."/>
            <person name="Binder M."/>
            <person name="Bloem J."/>
            <person name="Labutti K."/>
            <person name="Salamov A."/>
            <person name="Andreopoulos B."/>
            <person name="Baker S."/>
            <person name="Barry K."/>
            <person name="Bills G."/>
            <person name="Bluhm B."/>
            <person name="Cannon C."/>
            <person name="Castanera R."/>
            <person name="Culley D."/>
            <person name="Daum C."/>
            <person name="Ezra D."/>
            <person name="Gonzalez J."/>
            <person name="Henrissat B."/>
            <person name="Kuo A."/>
            <person name="Liang C."/>
            <person name="Lipzen A."/>
            <person name="Lutzoni F."/>
            <person name="Magnuson J."/>
            <person name="Mondo S."/>
            <person name="Nolan M."/>
            <person name="Ohm R."/>
            <person name="Pangilinan J."/>
            <person name="Park H.-J."/>
            <person name="Ramirez L."/>
            <person name="Alfaro M."/>
            <person name="Sun H."/>
            <person name="Tritt A."/>
            <person name="Yoshinaga Y."/>
            <person name="Zwiers L.-H."/>
            <person name="Turgeon B."/>
            <person name="Goodwin S."/>
            <person name="Spatafora J."/>
            <person name="Crous P."/>
            <person name="Grigoriev I."/>
        </authorList>
    </citation>
    <scope>NUCLEOTIDE SEQUENCE</scope>
    <source>
        <strain evidence="2">CBS 119925</strain>
    </source>
</reference>
<evidence type="ECO:0000313" key="3">
    <source>
        <dbReference type="Proteomes" id="UP000799440"/>
    </source>
</evidence>
<name>A0A6A6VF03_9PLEO</name>
<accession>A0A6A6VF03</accession>
<dbReference type="OrthoDB" id="3833686at2759"/>
<protein>
    <submittedName>
        <fullName evidence="2">Uncharacterized protein</fullName>
    </submittedName>
</protein>
<evidence type="ECO:0000256" key="1">
    <source>
        <dbReference type="SAM" id="MobiDB-lite"/>
    </source>
</evidence>
<dbReference type="AlphaFoldDB" id="A0A6A6VF03"/>
<proteinExistence type="predicted"/>
<keyword evidence="3" id="KW-1185">Reference proteome</keyword>
<evidence type="ECO:0000313" key="2">
    <source>
        <dbReference type="EMBL" id="KAF2748130.1"/>
    </source>
</evidence>
<dbReference type="Proteomes" id="UP000799440">
    <property type="component" value="Unassembled WGS sequence"/>
</dbReference>